<gene>
    <name evidence="7" type="ORF">INT46_000983</name>
</gene>
<evidence type="ECO:0000256" key="3">
    <source>
        <dbReference type="ARBA" id="ARBA00023163"/>
    </source>
</evidence>
<comment type="subcellular location">
    <subcellularLocation>
        <location evidence="1">Nucleus</location>
    </subcellularLocation>
</comment>
<keyword evidence="3" id="KW-0804">Transcription</keyword>
<dbReference type="Gene3D" id="2.60.40.3960">
    <property type="entry name" value="Velvet domain"/>
    <property type="match status" value="1"/>
</dbReference>
<proteinExistence type="predicted"/>
<organism evidence="7 8">
    <name type="scientific">Mucor plumbeus</name>
    <dbReference type="NCBI Taxonomy" id="97098"/>
    <lineage>
        <taxon>Eukaryota</taxon>
        <taxon>Fungi</taxon>
        <taxon>Fungi incertae sedis</taxon>
        <taxon>Mucoromycota</taxon>
        <taxon>Mucoromycotina</taxon>
        <taxon>Mucoromycetes</taxon>
        <taxon>Mucorales</taxon>
        <taxon>Mucorineae</taxon>
        <taxon>Mucoraceae</taxon>
        <taxon>Mucor</taxon>
    </lineage>
</organism>
<reference evidence="7" key="1">
    <citation type="submission" date="2020-12" db="EMBL/GenBank/DDBJ databases">
        <title>Metabolic potential, ecology and presence of endohyphal bacteria is reflected in genomic diversity of Mucoromycotina.</title>
        <authorList>
            <person name="Muszewska A."/>
            <person name="Okrasinska A."/>
            <person name="Steczkiewicz K."/>
            <person name="Drgas O."/>
            <person name="Orlowska M."/>
            <person name="Perlinska-Lenart U."/>
            <person name="Aleksandrzak-Piekarczyk T."/>
            <person name="Szatraj K."/>
            <person name="Zielenkiewicz U."/>
            <person name="Pilsyk S."/>
            <person name="Malc E."/>
            <person name="Mieczkowski P."/>
            <person name="Kruszewska J.S."/>
            <person name="Biernat P."/>
            <person name="Pawlowska J."/>
        </authorList>
    </citation>
    <scope>NUCLEOTIDE SEQUENCE</scope>
    <source>
        <strain evidence="7">CBS 226.32</strain>
    </source>
</reference>
<evidence type="ECO:0000256" key="5">
    <source>
        <dbReference type="SAM" id="MobiDB-lite"/>
    </source>
</evidence>
<sequence>MNQSLSLDNIPPPLKLLRPSQLDINYTLDVVQNPIRARCCGFGEKDRRPIDPPPILQLSAKDQYGEPIVLKPEDSVLFLVQCELFNIAKTENRTLVYTPWSSNSSNEKPEYVRNLIGSSVSNAYHLYDEFDKPGTYFIFHDLSVRTEGTFVLKFVFANLAAGEPFTMSTRVQQEIFSTPFSVYPAKKFPGLTESTPLSKCFSKQGIKIPIRSEVSSLKRIPNDSIFAPQSSQNHDEDQEPPPPKSKFTRLPISDFLSPE</sequence>
<keyword evidence="2" id="KW-0805">Transcription regulation</keyword>
<dbReference type="PANTHER" id="PTHR33572">
    <property type="entry name" value="SPORE DEVELOPMENT REGULATOR VOSA"/>
    <property type="match status" value="1"/>
</dbReference>
<evidence type="ECO:0000256" key="4">
    <source>
        <dbReference type="ARBA" id="ARBA00023242"/>
    </source>
</evidence>
<dbReference type="Pfam" id="PF11754">
    <property type="entry name" value="Velvet"/>
    <property type="match status" value="1"/>
</dbReference>
<name>A0A8H7RET3_9FUNG</name>
<accession>A0A8H7RET3</accession>
<keyword evidence="4" id="KW-0539">Nucleus</keyword>
<keyword evidence="8" id="KW-1185">Reference proteome</keyword>
<evidence type="ECO:0000256" key="1">
    <source>
        <dbReference type="ARBA" id="ARBA00004123"/>
    </source>
</evidence>
<dbReference type="OrthoDB" id="3056235at2759"/>
<dbReference type="PROSITE" id="PS51821">
    <property type="entry name" value="VELVET"/>
    <property type="match status" value="1"/>
</dbReference>
<evidence type="ECO:0000313" key="8">
    <source>
        <dbReference type="Proteomes" id="UP000650833"/>
    </source>
</evidence>
<dbReference type="InterPro" id="IPR038491">
    <property type="entry name" value="Velvet_dom_sf"/>
</dbReference>
<dbReference type="InterPro" id="IPR021740">
    <property type="entry name" value="Velvet"/>
</dbReference>
<evidence type="ECO:0000259" key="6">
    <source>
        <dbReference type="PROSITE" id="PS51821"/>
    </source>
</evidence>
<evidence type="ECO:0000313" key="7">
    <source>
        <dbReference type="EMBL" id="KAG2209846.1"/>
    </source>
</evidence>
<dbReference type="AlphaFoldDB" id="A0A8H7RET3"/>
<dbReference type="PANTHER" id="PTHR33572:SF3">
    <property type="entry name" value="VELVET COMPLEX SUBUNIT B"/>
    <property type="match status" value="1"/>
</dbReference>
<protein>
    <recommendedName>
        <fullName evidence="6">Velvet domain-containing protein</fullName>
    </recommendedName>
</protein>
<dbReference type="EMBL" id="JAEPRC010000090">
    <property type="protein sequence ID" value="KAG2209846.1"/>
    <property type="molecule type" value="Genomic_DNA"/>
</dbReference>
<dbReference type="Proteomes" id="UP000650833">
    <property type="component" value="Unassembled WGS sequence"/>
</dbReference>
<feature type="domain" description="Velvet" evidence="6">
    <location>
        <begin position="19"/>
        <end position="211"/>
    </location>
</feature>
<dbReference type="InterPro" id="IPR037525">
    <property type="entry name" value="Velvet_dom"/>
</dbReference>
<comment type="caution">
    <text evidence="7">The sequence shown here is derived from an EMBL/GenBank/DDBJ whole genome shotgun (WGS) entry which is preliminary data.</text>
</comment>
<dbReference type="GO" id="GO:0005634">
    <property type="term" value="C:nucleus"/>
    <property type="evidence" value="ECO:0007669"/>
    <property type="project" value="UniProtKB-SubCell"/>
</dbReference>
<feature type="region of interest" description="Disordered" evidence="5">
    <location>
        <begin position="224"/>
        <end position="259"/>
    </location>
</feature>
<evidence type="ECO:0000256" key="2">
    <source>
        <dbReference type="ARBA" id="ARBA00023015"/>
    </source>
</evidence>